<keyword evidence="5 7" id="KW-1133">Transmembrane helix</keyword>
<evidence type="ECO:0000256" key="5">
    <source>
        <dbReference type="ARBA" id="ARBA00022989"/>
    </source>
</evidence>
<evidence type="ECO:0000256" key="7">
    <source>
        <dbReference type="SAM" id="Phobius"/>
    </source>
</evidence>
<sequence length="137" mass="14415">MKNGSEWGTLILRLALGVLFLVHGWDKFQNGLDGTAGFFVSVGIPGFFATVVAVVELLGGLLMIVGLATRVVAILFAVVMVVAIATVKWGAGFLGGYELDLVLLAMSIHLFLVGGGTYALDTLFRKRNDASSAKAKA</sequence>
<proteinExistence type="inferred from homology"/>
<evidence type="ECO:0000256" key="4">
    <source>
        <dbReference type="ARBA" id="ARBA00022692"/>
    </source>
</evidence>
<dbReference type="PANTHER" id="PTHR33452">
    <property type="entry name" value="OXIDOREDUCTASE CATD-RELATED"/>
    <property type="match status" value="1"/>
</dbReference>
<feature type="transmembrane region" description="Helical" evidence="7">
    <location>
        <begin position="7"/>
        <end position="25"/>
    </location>
</feature>
<dbReference type="OrthoDB" id="886570at2"/>
<protein>
    <submittedName>
        <fullName evidence="8">Putative membrane protein YphA (DoxX/SURF4 family)</fullName>
    </submittedName>
</protein>
<comment type="caution">
    <text evidence="8">The sequence shown here is derived from an EMBL/GenBank/DDBJ whole genome shotgun (WGS) entry which is preliminary data.</text>
</comment>
<dbReference type="Proteomes" id="UP000241639">
    <property type="component" value="Unassembled WGS sequence"/>
</dbReference>
<dbReference type="PANTHER" id="PTHR33452:SF1">
    <property type="entry name" value="INNER MEMBRANE PROTEIN YPHA-RELATED"/>
    <property type="match status" value="1"/>
</dbReference>
<feature type="transmembrane region" description="Helical" evidence="7">
    <location>
        <begin position="71"/>
        <end position="89"/>
    </location>
</feature>
<name>A0A2T4ZAX0_9BACL</name>
<dbReference type="InterPro" id="IPR051907">
    <property type="entry name" value="DoxX-like_oxidoreductase"/>
</dbReference>
<keyword evidence="4 7" id="KW-0812">Transmembrane</keyword>
<evidence type="ECO:0000313" key="9">
    <source>
        <dbReference type="Proteomes" id="UP000241639"/>
    </source>
</evidence>
<evidence type="ECO:0000256" key="1">
    <source>
        <dbReference type="ARBA" id="ARBA00004651"/>
    </source>
</evidence>
<dbReference type="EMBL" id="PZZP01000001">
    <property type="protein sequence ID" value="PTM59038.1"/>
    <property type="molecule type" value="Genomic_DNA"/>
</dbReference>
<accession>A0A2T4ZAX0</accession>
<feature type="transmembrane region" description="Helical" evidence="7">
    <location>
        <begin position="37"/>
        <end position="64"/>
    </location>
</feature>
<dbReference type="RefSeq" id="WP_107725765.1">
    <property type="nucleotide sequence ID" value="NZ_PZZP01000001.1"/>
</dbReference>
<dbReference type="GO" id="GO:0005886">
    <property type="term" value="C:plasma membrane"/>
    <property type="evidence" value="ECO:0007669"/>
    <property type="project" value="UniProtKB-SubCell"/>
</dbReference>
<evidence type="ECO:0000256" key="3">
    <source>
        <dbReference type="ARBA" id="ARBA00022475"/>
    </source>
</evidence>
<gene>
    <name evidence="8" type="ORF">C8J48_1638</name>
</gene>
<dbReference type="Pfam" id="PF07681">
    <property type="entry name" value="DoxX"/>
    <property type="match status" value="1"/>
</dbReference>
<comment type="similarity">
    <text evidence="2">Belongs to the DoxX family.</text>
</comment>
<reference evidence="8 9" key="1">
    <citation type="submission" date="2018-04" db="EMBL/GenBank/DDBJ databases">
        <title>Genomic Encyclopedia of Archaeal and Bacterial Type Strains, Phase II (KMG-II): from individual species to whole genera.</title>
        <authorList>
            <person name="Goeker M."/>
        </authorList>
    </citation>
    <scope>NUCLEOTIDE SEQUENCE [LARGE SCALE GENOMIC DNA]</scope>
    <source>
        <strain evidence="8 9">DSM 45169</strain>
    </source>
</reference>
<evidence type="ECO:0000256" key="2">
    <source>
        <dbReference type="ARBA" id="ARBA00006679"/>
    </source>
</evidence>
<dbReference type="InterPro" id="IPR032808">
    <property type="entry name" value="DoxX"/>
</dbReference>
<keyword evidence="9" id="KW-1185">Reference proteome</keyword>
<feature type="transmembrane region" description="Helical" evidence="7">
    <location>
        <begin position="101"/>
        <end position="120"/>
    </location>
</feature>
<evidence type="ECO:0000256" key="6">
    <source>
        <dbReference type="ARBA" id="ARBA00023136"/>
    </source>
</evidence>
<organism evidence="8 9">
    <name type="scientific">Desmospora activa DSM 45169</name>
    <dbReference type="NCBI Taxonomy" id="1121389"/>
    <lineage>
        <taxon>Bacteria</taxon>
        <taxon>Bacillati</taxon>
        <taxon>Bacillota</taxon>
        <taxon>Bacilli</taxon>
        <taxon>Bacillales</taxon>
        <taxon>Thermoactinomycetaceae</taxon>
        <taxon>Desmospora</taxon>
    </lineage>
</organism>
<keyword evidence="6 7" id="KW-0472">Membrane</keyword>
<evidence type="ECO:0000313" key="8">
    <source>
        <dbReference type="EMBL" id="PTM59038.1"/>
    </source>
</evidence>
<comment type="subcellular location">
    <subcellularLocation>
        <location evidence="1">Cell membrane</location>
        <topology evidence="1">Multi-pass membrane protein</topology>
    </subcellularLocation>
</comment>
<dbReference type="AlphaFoldDB" id="A0A2T4ZAX0"/>
<keyword evidence="3" id="KW-1003">Cell membrane</keyword>